<accession>A0A9D2L897</accession>
<evidence type="ECO:0000259" key="2">
    <source>
        <dbReference type="Pfam" id="PF06725"/>
    </source>
</evidence>
<evidence type="ECO:0000256" key="1">
    <source>
        <dbReference type="SAM" id="SignalP"/>
    </source>
</evidence>
<protein>
    <submittedName>
        <fullName evidence="3">3D domain-containing protein</fullName>
    </submittedName>
</protein>
<evidence type="ECO:0000313" key="4">
    <source>
        <dbReference type="Proteomes" id="UP000886804"/>
    </source>
</evidence>
<dbReference type="InterPro" id="IPR036908">
    <property type="entry name" value="RlpA-like_sf"/>
</dbReference>
<dbReference type="SUPFAM" id="SSF50685">
    <property type="entry name" value="Barwin-like endoglucanases"/>
    <property type="match status" value="1"/>
</dbReference>
<feature type="chain" id="PRO_5038339727" evidence="1">
    <location>
        <begin position="27"/>
        <end position="147"/>
    </location>
</feature>
<comment type="caution">
    <text evidence="3">The sequence shown here is derived from an EMBL/GenBank/DDBJ whole genome shotgun (WGS) entry which is preliminary data.</text>
</comment>
<dbReference type="InterPro" id="IPR059180">
    <property type="entry name" value="3D_YorM"/>
</dbReference>
<dbReference type="Gene3D" id="2.40.40.10">
    <property type="entry name" value="RlpA-like domain"/>
    <property type="match status" value="1"/>
</dbReference>
<dbReference type="AlphaFoldDB" id="A0A9D2L897"/>
<feature type="domain" description="3D" evidence="2">
    <location>
        <begin position="88"/>
        <end position="142"/>
    </location>
</feature>
<dbReference type="CDD" id="cd14667">
    <property type="entry name" value="3D_containing_proteins"/>
    <property type="match status" value="1"/>
</dbReference>
<evidence type="ECO:0000313" key="3">
    <source>
        <dbReference type="EMBL" id="HJB07711.1"/>
    </source>
</evidence>
<dbReference type="GO" id="GO:0009254">
    <property type="term" value="P:peptidoglycan turnover"/>
    <property type="evidence" value="ECO:0007669"/>
    <property type="project" value="InterPro"/>
</dbReference>
<dbReference type="Pfam" id="PF06725">
    <property type="entry name" value="3D"/>
    <property type="match status" value="1"/>
</dbReference>
<reference evidence="3" key="1">
    <citation type="journal article" date="2021" name="PeerJ">
        <title>Extensive microbial diversity within the chicken gut microbiome revealed by metagenomics and culture.</title>
        <authorList>
            <person name="Gilroy R."/>
            <person name="Ravi A."/>
            <person name="Getino M."/>
            <person name="Pursley I."/>
            <person name="Horton D.L."/>
            <person name="Alikhan N.F."/>
            <person name="Baker D."/>
            <person name="Gharbi K."/>
            <person name="Hall N."/>
            <person name="Watson M."/>
            <person name="Adriaenssens E.M."/>
            <person name="Foster-Nyarko E."/>
            <person name="Jarju S."/>
            <person name="Secka A."/>
            <person name="Antonio M."/>
            <person name="Oren A."/>
            <person name="Chaudhuri R.R."/>
            <person name="La Ragione R."/>
            <person name="Hildebrand F."/>
            <person name="Pallen M.J."/>
        </authorList>
    </citation>
    <scope>NUCLEOTIDE SEQUENCE</scope>
    <source>
        <strain evidence="3">CHK188-4685</strain>
    </source>
</reference>
<reference evidence="3" key="2">
    <citation type="submission" date="2021-04" db="EMBL/GenBank/DDBJ databases">
        <authorList>
            <person name="Gilroy R."/>
        </authorList>
    </citation>
    <scope>NUCLEOTIDE SEQUENCE</scope>
    <source>
        <strain evidence="3">CHK188-4685</strain>
    </source>
</reference>
<dbReference type="GO" id="GO:0004553">
    <property type="term" value="F:hydrolase activity, hydrolyzing O-glycosyl compounds"/>
    <property type="evidence" value="ECO:0007669"/>
    <property type="project" value="InterPro"/>
</dbReference>
<sequence>MRKYPKMMLAGLVFMSSLLFSLPVYATEPDLTDSGYVAAGPGAVQEDEDTTSGMSLGTFTITGYCSCDFCSGGHKLTYSGTVPKADHTISADLNLFPIGTKLLINGTVYTVEDMGSSVNGKKIDIYYDSHEEALAAGMYTAEVFRWD</sequence>
<name>A0A9D2L897_9FIRM</name>
<dbReference type="Proteomes" id="UP000886804">
    <property type="component" value="Unassembled WGS sequence"/>
</dbReference>
<gene>
    <name evidence="3" type="ORF">H9716_07575</name>
</gene>
<dbReference type="GO" id="GO:0019867">
    <property type="term" value="C:outer membrane"/>
    <property type="evidence" value="ECO:0007669"/>
    <property type="project" value="InterPro"/>
</dbReference>
<feature type="signal peptide" evidence="1">
    <location>
        <begin position="1"/>
        <end position="26"/>
    </location>
</feature>
<dbReference type="EMBL" id="DWYS01000091">
    <property type="protein sequence ID" value="HJB07711.1"/>
    <property type="molecule type" value="Genomic_DNA"/>
</dbReference>
<proteinExistence type="predicted"/>
<keyword evidence="1" id="KW-0732">Signal</keyword>
<organism evidence="3 4">
    <name type="scientific">Candidatus Enterocloster faecavium</name>
    <dbReference type="NCBI Taxonomy" id="2838560"/>
    <lineage>
        <taxon>Bacteria</taxon>
        <taxon>Bacillati</taxon>
        <taxon>Bacillota</taxon>
        <taxon>Clostridia</taxon>
        <taxon>Lachnospirales</taxon>
        <taxon>Lachnospiraceae</taxon>
        <taxon>Enterocloster</taxon>
    </lineage>
</organism>
<dbReference type="InterPro" id="IPR010611">
    <property type="entry name" value="3D_dom"/>
</dbReference>